<proteinExistence type="predicted"/>
<keyword evidence="2" id="KW-1185">Reference proteome</keyword>
<organism evidence="1 2">
    <name type="scientific">Aurantibacter aestuarii</name>
    <dbReference type="NCBI Taxonomy" id="1266046"/>
    <lineage>
        <taxon>Bacteria</taxon>
        <taxon>Pseudomonadati</taxon>
        <taxon>Bacteroidota</taxon>
        <taxon>Flavobacteriia</taxon>
        <taxon>Flavobacteriales</taxon>
        <taxon>Flavobacteriaceae</taxon>
        <taxon>Aurantibacter</taxon>
    </lineage>
</organism>
<gene>
    <name evidence="1" type="ORF">C7H52_00850</name>
</gene>
<evidence type="ECO:0000313" key="1">
    <source>
        <dbReference type="EMBL" id="PSG91693.1"/>
    </source>
</evidence>
<protein>
    <submittedName>
        <fullName evidence="1">Uncharacterized protein</fullName>
    </submittedName>
</protein>
<name>A0A2T1NG03_9FLAO</name>
<dbReference type="OrthoDB" id="1274006at2"/>
<dbReference type="RefSeq" id="WP_106461986.1">
    <property type="nucleotide sequence ID" value="NZ_PXOQ01000006.1"/>
</dbReference>
<dbReference type="AlphaFoldDB" id="A0A2T1NG03"/>
<comment type="caution">
    <text evidence="1">The sequence shown here is derived from an EMBL/GenBank/DDBJ whole genome shotgun (WGS) entry which is preliminary data.</text>
</comment>
<sequence length="264" mass="30196">MKLLNKIALTAFLFISIITITYSQDLNDYKYILVPEKFEEMKVADQYRLNGLTNYLFNENGFISFIGKSNLPEDAFKNNCLVLNAELLNESGFFQTKVAIQLKNCRDEVVYTSQYGESRDKKYIVAYNEALRASLKDLSSLNYNYIPKIEKVNTESSQGNDPKVEISTVPKKETQIKPMGTQGVDADINLVKSYNATLVPNTISDFQVFNSEGRLVYIILYTGREELYMVKDMQAIIYKKEAVWVLADRSKGDLNLKVLEISFN</sequence>
<evidence type="ECO:0000313" key="2">
    <source>
        <dbReference type="Proteomes" id="UP000238426"/>
    </source>
</evidence>
<reference evidence="1 2" key="1">
    <citation type="submission" date="2018-03" db="EMBL/GenBank/DDBJ databases">
        <title>Mesoflavibacter sp. HG37 and Mesoflavibacter sp. HG96 sp.nov., two marine bacteria isolated from seawater of Western Pacific Ocean.</title>
        <authorList>
            <person name="Cheng H."/>
            <person name="Wu Y.-H."/>
            <person name="Guo L.-L."/>
            <person name="Xu X.-W."/>
        </authorList>
    </citation>
    <scope>NUCLEOTIDE SEQUENCE [LARGE SCALE GENOMIC DNA]</scope>
    <source>
        <strain evidence="1 2">KCTC 32269</strain>
    </source>
</reference>
<accession>A0A2T1NG03</accession>
<dbReference type="EMBL" id="PXOQ01000006">
    <property type="protein sequence ID" value="PSG91693.1"/>
    <property type="molecule type" value="Genomic_DNA"/>
</dbReference>
<dbReference type="Proteomes" id="UP000238426">
    <property type="component" value="Unassembled WGS sequence"/>
</dbReference>